<gene>
    <name evidence="1" type="ORF">ZHAS_00010252</name>
</gene>
<evidence type="ECO:0000313" key="1">
    <source>
        <dbReference type="EMBL" id="KFB42542.1"/>
    </source>
</evidence>
<sequence length="55" mass="6693">MAATWKTPVGIGWYRNNNSPVTELTNPKTDMDTDRHVWEVVEFRLDRFRRRKEDR</sequence>
<dbReference type="EnsemblMetazoa" id="ASIC010252-RA">
    <property type="protein sequence ID" value="ASIC010252-PA"/>
    <property type="gene ID" value="ASIC010252"/>
</dbReference>
<keyword evidence="3" id="KW-1185">Reference proteome</keyword>
<dbReference type="EMBL" id="ATLV01017844">
    <property type="status" value="NOT_ANNOTATED_CDS"/>
    <property type="molecule type" value="Genomic_DNA"/>
</dbReference>
<dbReference type="Proteomes" id="UP000030765">
    <property type="component" value="Unassembled WGS sequence"/>
</dbReference>
<dbReference type="AlphaFoldDB" id="A0A084VX48"/>
<dbReference type="EMBL" id="KE525195">
    <property type="protein sequence ID" value="KFB42542.1"/>
    <property type="molecule type" value="Genomic_DNA"/>
</dbReference>
<reference evidence="2" key="2">
    <citation type="submission" date="2020-05" db="UniProtKB">
        <authorList>
            <consortium name="EnsemblMetazoa"/>
        </authorList>
    </citation>
    <scope>IDENTIFICATION</scope>
</reference>
<keyword evidence="1" id="KW-0830">Ubiquinone</keyword>
<accession>A0A084VX48</accession>
<dbReference type="VEuPathDB" id="VectorBase:ASIC010252"/>
<reference evidence="1 3" key="1">
    <citation type="journal article" date="2014" name="BMC Genomics">
        <title>Genome sequence of Anopheles sinensis provides insight into genetics basis of mosquito competence for malaria parasites.</title>
        <authorList>
            <person name="Zhou D."/>
            <person name="Zhang D."/>
            <person name="Ding G."/>
            <person name="Shi L."/>
            <person name="Hou Q."/>
            <person name="Ye Y."/>
            <person name="Xu Y."/>
            <person name="Zhou H."/>
            <person name="Xiong C."/>
            <person name="Li S."/>
            <person name="Yu J."/>
            <person name="Hong S."/>
            <person name="Yu X."/>
            <person name="Zou P."/>
            <person name="Chen C."/>
            <person name="Chang X."/>
            <person name="Wang W."/>
            <person name="Lv Y."/>
            <person name="Sun Y."/>
            <person name="Ma L."/>
            <person name="Shen B."/>
            <person name="Zhu C."/>
        </authorList>
    </citation>
    <scope>NUCLEOTIDE SEQUENCE [LARGE SCALE GENOMIC DNA]</scope>
</reference>
<evidence type="ECO:0000313" key="2">
    <source>
        <dbReference type="EnsemblMetazoa" id="ASIC010252-PA"/>
    </source>
</evidence>
<name>A0A084VX48_ANOSI</name>
<organism evidence="1">
    <name type="scientific">Anopheles sinensis</name>
    <name type="common">Mosquito</name>
    <dbReference type="NCBI Taxonomy" id="74873"/>
    <lineage>
        <taxon>Eukaryota</taxon>
        <taxon>Metazoa</taxon>
        <taxon>Ecdysozoa</taxon>
        <taxon>Arthropoda</taxon>
        <taxon>Hexapoda</taxon>
        <taxon>Insecta</taxon>
        <taxon>Pterygota</taxon>
        <taxon>Neoptera</taxon>
        <taxon>Endopterygota</taxon>
        <taxon>Diptera</taxon>
        <taxon>Nematocera</taxon>
        <taxon>Culicoidea</taxon>
        <taxon>Culicidae</taxon>
        <taxon>Anophelinae</taxon>
        <taxon>Anopheles</taxon>
    </lineage>
</organism>
<evidence type="ECO:0000313" key="3">
    <source>
        <dbReference type="Proteomes" id="UP000030765"/>
    </source>
</evidence>
<proteinExistence type="predicted"/>
<protein>
    <submittedName>
        <fullName evidence="1 2">NADH-ubiquinone oxidoreductase B18 subunit (CI-B18)</fullName>
    </submittedName>
</protein>